<evidence type="ECO:0000256" key="2">
    <source>
        <dbReference type="SAM" id="Phobius"/>
    </source>
</evidence>
<dbReference type="EMBL" id="JAMZMM010000526">
    <property type="protein sequence ID" value="MCP2732256.1"/>
    <property type="molecule type" value="Genomic_DNA"/>
</dbReference>
<dbReference type="AlphaFoldDB" id="A0AAE3KQV9"/>
<gene>
    <name evidence="3" type="ORF">NJ959_27880</name>
</gene>
<organism evidence="3 4">
    <name type="scientific">Limnofasciculus baicalensis BBK-W-15</name>
    <dbReference type="NCBI Taxonomy" id="2699891"/>
    <lineage>
        <taxon>Bacteria</taxon>
        <taxon>Bacillati</taxon>
        <taxon>Cyanobacteriota</taxon>
        <taxon>Cyanophyceae</taxon>
        <taxon>Coleofasciculales</taxon>
        <taxon>Coleofasciculaceae</taxon>
        <taxon>Limnofasciculus</taxon>
        <taxon>Limnofasciculus baicalensis</taxon>
    </lineage>
</organism>
<dbReference type="Proteomes" id="UP001204953">
    <property type="component" value="Unassembled WGS sequence"/>
</dbReference>
<name>A0AAE3KQV9_9CYAN</name>
<comment type="caution">
    <text evidence="3">The sequence shown here is derived from an EMBL/GenBank/DDBJ whole genome shotgun (WGS) entry which is preliminary data.</text>
</comment>
<feature type="transmembrane region" description="Helical" evidence="2">
    <location>
        <begin position="157"/>
        <end position="178"/>
    </location>
</feature>
<keyword evidence="1" id="KW-0175">Coiled coil</keyword>
<accession>A0AAE3KQV9</accession>
<proteinExistence type="predicted"/>
<feature type="coiled-coil region" evidence="1">
    <location>
        <begin position="620"/>
        <end position="669"/>
    </location>
</feature>
<keyword evidence="3" id="KW-0378">Hydrolase</keyword>
<keyword evidence="2" id="KW-1133">Transmembrane helix</keyword>
<keyword evidence="2" id="KW-0472">Membrane</keyword>
<evidence type="ECO:0000256" key="1">
    <source>
        <dbReference type="SAM" id="Coils"/>
    </source>
</evidence>
<protein>
    <submittedName>
        <fullName evidence="3">Alpha/beta hydrolase</fullName>
    </submittedName>
</protein>
<keyword evidence="4" id="KW-1185">Reference proteome</keyword>
<keyword evidence="2" id="KW-0812">Transmembrane</keyword>
<evidence type="ECO:0000313" key="4">
    <source>
        <dbReference type="Proteomes" id="UP001204953"/>
    </source>
</evidence>
<evidence type="ECO:0000313" key="3">
    <source>
        <dbReference type="EMBL" id="MCP2732256.1"/>
    </source>
</evidence>
<sequence length="711" mass="81498">MNNFLFSIFRLGKVQSPKVPGYFVVSNAPINVEGDNFASSGEQIPGTEPYQEKTIDEIATSLYQKVDQFVNNKLDYIELVISIHGFSNSKAASIKRFEEIHNYIDRDSEQLPPDLGNNLMYIGYRWPSEPLNGSNGDLLKDKLIPAFTALPLLQRGIFLMGIVAVILLLLPQSYPFFFNSLFGWMGWIILVTFLTLFLCILTFVLLRLSGYFRDTYRATHFGVPDLVEFIRQLDRAIVSKAIAKDIAQVRSSLEQLTTLLSQKVKLHLQTSNELDIICARVVQDYCKERTVDLRKFPRSQIEIATIATKIIELETDVQFIELRDGVIAFLETQSKNYWQYKNRIKLSFIGHSMGGYLLADVIRILSDVFDSRSIGTLGLTNKLPSPKIGRVFRLGRLVLIAPDIPINTILSGRANVLQSALRRFEETYLFSNEGDLALRLASSFANYFSFPARRRASGYRLGNLAIRDTEKYGIVNLDKVKKKPPYSFSLDHLFVDSFNLSQSLKEMQAEFYISQIGNREKVYSLFTYFDCTDYTDLGQNSNSTPYRLLTIARGKWEPQLLYYLRLILANAFGGKDTHGGYFQGEFCQALMYRLAFFGFGGFLDSLIPEALTTPVNQTKLTELEEAINQCERQCLTIRQHANSEVQEQLKRLEEELIELRNQQKILMRQSALFYLSEKCQNKKIQVILSSERYAVDILGRDRKKVRWEMLN</sequence>
<reference evidence="3" key="1">
    <citation type="submission" date="2022-06" db="EMBL/GenBank/DDBJ databases">
        <title>New cyanobacteria of genus Symplocastrum in benthos of Lake Baikal.</title>
        <authorList>
            <person name="Sorokovikova E."/>
            <person name="Tikhonova I."/>
            <person name="Krasnopeev A."/>
            <person name="Evseev P."/>
            <person name="Gladkikh A."/>
            <person name="Belykh O."/>
        </authorList>
    </citation>
    <scope>NUCLEOTIDE SEQUENCE</scope>
    <source>
        <strain evidence="3">BBK-W-15</strain>
    </source>
</reference>
<dbReference type="GO" id="GO:0016787">
    <property type="term" value="F:hydrolase activity"/>
    <property type="evidence" value="ECO:0007669"/>
    <property type="project" value="UniProtKB-KW"/>
</dbReference>
<dbReference type="RefSeq" id="WP_254014980.1">
    <property type="nucleotide sequence ID" value="NZ_JAMZMM010000526.1"/>
</dbReference>
<feature type="transmembrane region" description="Helical" evidence="2">
    <location>
        <begin position="184"/>
        <end position="206"/>
    </location>
</feature>